<protein>
    <submittedName>
        <fullName evidence="1">Uncharacterized protein</fullName>
    </submittedName>
</protein>
<evidence type="ECO:0000313" key="2">
    <source>
        <dbReference type="Proteomes" id="UP000676325"/>
    </source>
</evidence>
<dbReference type="AlphaFoldDB" id="A0A941E8D3"/>
<keyword evidence="2" id="KW-1185">Reference proteome</keyword>
<dbReference type="EMBL" id="JAGSOH010000009">
    <property type="protein sequence ID" value="MBR7825783.1"/>
    <property type="molecule type" value="Genomic_DNA"/>
</dbReference>
<organism evidence="1 2">
    <name type="scientific">Actinospica acidithermotolerans</name>
    <dbReference type="NCBI Taxonomy" id="2828514"/>
    <lineage>
        <taxon>Bacteria</taxon>
        <taxon>Bacillati</taxon>
        <taxon>Actinomycetota</taxon>
        <taxon>Actinomycetes</taxon>
        <taxon>Catenulisporales</taxon>
        <taxon>Actinospicaceae</taxon>
        <taxon>Actinospica</taxon>
    </lineage>
</organism>
<dbReference type="RefSeq" id="WP_212516938.1">
    <property type="nucleotide sequence ID" value="NZ_JAGSOH010000009.1"/>
</dbReference>
<reference evidence="1" key="1">
    <citation type="submission" date="2021-04" db="EMBL/GenBank/DDBJ databases">
        <title>Genome based classification of Actinospica acidithermotolerans sp. nov., an actinobacterium isolated from an Indonesian hot spring.</title>
        <authorList>
            <person name="Kusuma A.B."/>
            <person name="Putra K.E."/>
            <person name="Nafisah S."/>
            <person name="Loh J."/>
            <person name="Nouioui I."/>
            <person name="Goodfellow M."/>
        </authorList>
    </citation>
    <scope>NUCLEOTIDE SEQUENCE</scope>
    <source>
        <strain evidence="1">MGRD01-02</strain>
    </source>
</reference>
<gene>
    <name evidence="1" type="ORF">KDK95_05645</name>
</gene>
<evidence type="ECO:0000313" key="1">
    <source>
        <dbReference type="EMBL" id="MBR7825783.1"/>
    </source>
</evidence>
<comment type="caution">
    <text evidence="1">The sequence shown here is derived from an EMBL/GenBank/DDBJ whole genome shotgun (WGS) entry which is preliminary data.</text>
</comment>
<proteinExistence type="predicted"/>
<sequence length="82" mass="8885">MPIEEPEPEFSFIVDGELSPELVSTMLAAMVPEGGRVVELDPPEDDAGMHVFVAVAEGGELSHEDRVSVYNLLLAHQHGSEQ</sequence>
<name>A0A941E8D3_9ACTN</name>
<dbReference type="Proteomes" id="UP000676325">
    <property type="component" value="Unassembled WGS sequence"/>
</dbReference>
<accession>A0A941E8D3</accession>